<dbReference type="InterPro" id="IPR029063">
    <property type="entry name" value="SAM-dependent_MTases_sf"/>
</dbReference>
<evidence type="ECO:0008006" key="3">
    <source>
        <dbReference type="Google" id="ProtNLM"/>
    </source>
</evidence>
<gene>
    <name evidence="1" type="ORF">GCM10009801_37910</name>
</gene>
<evidence type="ECO:0000313" key="2">
    <source>
        <dbReference type="Proteomes" id="UP001500016"/>
    </source>
</evidence>
<dbReference type="Proteomes" id="UP001500016">
    <property type="component" value="Unassembled WGS sequence"/>
</dbReference>
<comment type="caution">
    <text evidence="1">The sequence shown here is derived from an EMBL/GenBank/DDBJ whole genome shotgun (WGS) entry which is preliminary data.</text>
</comment>
<sequence length="87" mass="9822">MPPGRFLALSHCTADFDAEAMERAVRVYHERGMRTQVRDGDQVRRFFGDFELIEPGLVMPHEWRPGPESAVLTPAESSFYAGVARKA</sequence>
<dbReference type="Gene3D" id="3.40.50.150">
    <property type="entry name" value="Vaccinia Virus protein VP39"/>
    <property type="match status" value="1"/>
</dbReference>
<dbReference type="InterPro" id="IPR006764">
    <property type="entry name" value="SAM_dep_MeTrfase_SAV2177_type"/>
</dbReference>
<name>A0ABN2W198_9ACTN</name>
<protein>
    <recommendedName>
        <fullName evidence="3">SAM-dependent methyltransferase</fullName>
    </recommendedName>
</protein>
<accession>A0ABN2W198</accession>
<dbReference type="Pfam" id="PF04672">
    <property type="entry name" value="Methyltransf_19"/>
    <property type="match status" value="1"/>
</dbReference>
<dbReference type="SUPFAM" id="SSF53335">
    <property type="entry name" value="S-adenosyl-L-methionine-dependent methyltransferases"/>
    <property type="match status" value="1"/>
</dbReference>
<organism evidence="1 2">
    <name type="scientific">Streptomyces albiaxialis</name>
    <dbReference type="NCBI Taxonomy" id="329523"/>
    <lineage>
        <taxon>Bacteria</taxon>
        <taxon>Bacillati</taxon>
        <taxon>Actinomycetota</taxon>
        <taxon>Actinomycetes</taxon>
        <taxon>Kitasatosporales</taxon>
        <taxon>Streptomycetaceae</taxon>
        <taxon>Streptomyces</taxon>
    </lineage>
</organism>
<evidence type="ECO:0000313" key="1">
    <source>
        <dbReference type="EMBL" id="GAA2079950.1"/>
    </source>
</evidence>
<keyword evidence="2" id="KW-1185">Reference proteome</keyword>
<dbReference type="EMBL" id="BAAAPE010000009">
    <property type="protein sequence ID" value="GAA2079950.1"/>
    <property type="molecule type" value="Genomic_DNA"/>
</dbReference>
<proteinExistence type="predicted"/>
<reference evidence="1 2" key="1">
    <citation type="journal article" date="2019" name="Int. J. Syst. Evol. Microbiol.">
        <title>The Global Catalogue of Microorganisms (GCM) 10K type strain sequencing project: providing services to taxonomists for standard genome sequencing and annotation.</title>
        <authorList>
            <consortium name="The Broad Institute Genomics Platform"/>
            <consortium name="The Broad Institute Genome Sequencing Center for Infectious Disease"/>
            <person name="Wu L."/>
            <person name="Ma J."/>
        </authorList>
    </citation>
    <scope>NUCLEOTIDE SEQUENCE [LARGE SCALE GENOMIC DNA]</scope>
    <source>
        <strain evidence="1 2">JCM 15478</strain>
    </source>
</reference>